<dbReference type="UniPathway" id="UPA00219"/>
<evidence type="ECO:0000256" key="6">
    <source>
        <dbReference type="ARBA" id="ARBA00022723"/>
    </source>
</evidence>
<feature type="active site" evidence="15">
    <location>
        <position position="274"/>
    </location>
</feature>
<evidence type="ECO:0000256" key="17">
    <source>
        <dbReference type="PROSITE-ProRule" id="PRU00409"/>
    </source>
</evidence>
<comment type="subcellular location">
    <subcellularLocation>
        <location evidence="2 14">Cytoplasm</location>
    </subcellularLocation>
</comment>
<evidence type="ECO:0000313" key="20">
    <source>
        <dbReference type="Proteomes" id="UP000003900"/>
    </source>
</evidence>
<dbReference type="OrthoDB" id="9813261at2"/>
<evidence type="ECO:0000256" key="12">
    <source>
        <dbReference type="ARBA" id="ARBA00023211"/>
    </source>
</evidence>
<keyword evidence="4 14" id="KW-0963">Cytoplasm</keyword>
<dbReference type="PIRSF" id="PIRSF039102">
    <property type="entry name" value="Ddl/VanB"/>
    <property type="match status" value="1"/>
</dbReference>
<organism evidence="19 20">
    <name type="scientific">Paenibacillus dendritiformis C454</name>
    <dbReference type="NCBI Taxonomy" id="1131935"/>
    <lineage>
        <taxon>Bacteria</taxon>
        <taxon>Bacillati</taxon>
        <taxon>Bacillota</taxon>
        <taxon>Bacilli</taxon>
        <taxon>Bacillales</taxon>
        <taxon>Paenibacillaceae</taxon>
        <taxon>Paenibacillus</taxon>
    </lineage>
</organism>
<name>H3SAN2_9BACL</name>
<feature type="binding site" evidence="16">
    <location>
        <position position="251"/>
    </location>
    <ligand>
        <name>Mg(2+)</name>
        <dbReference type="ChEBI" id="CHEBI:18420"/>
        <label>1</label>
    </ligand>
</feature>
<dbReference type="InterPro" id="IPR011761">
    <property type="entry name" value="ATP-grasp"/>
</dbReference>
<comment type="catalytic activity">
    <reaction evidence="14">
        <text>2 D-alanine + ATP = D-alanyl-D-alanine + ADP + phosphate + H(+)</text>
        <dbReference type="Rhea" id="RHEA:11224"/>
        <dbReference type="ChEBI" id="CHEBI:15378"/>
        <dbReference type="ChEBI" id="CHEBI:30616"/>
        <dbReference type="ChEBI" id="CHEBI:43474"/>
        <dbReference type="ChEBI" id="CHEBI:57416"/>
        <dbReference type="ChEBI" id="CHEBI:57822"/>
        <dbReference type="ChEBI" id="CHEBI:456216"/>
        <dbReference type="EC" id="6.3.2.4"/>
    </reaction>
</comment>
<dbReference type="PROSITE" id="PS50975">
    <property type="entry name" value="ATP_GRASP"/>
    <property type="match status" value="1"/>
</dbReference>
<dbReference type="Gene3D" id="3.30.470.20">
    <property type="entry name" value="ATP-grasp fold, B domain"/>
    <property type="match status" value="1"/>
</dbReference>
<comment type="pathway">
    <text evidence="14">Cell wall biogenesis; peptidoglycan biosynthesis.</text>
</comment>
<dbReference type="InterPro" id="IPR005905">
    <property type="entry name" value="D_ala_D_ala"/>
</dbReference>
<dbReference type="AlphaFoldDB" id="H3SAN2"/>
<dbReference type="EC" id="6.3.2.4" evidence="14"/>
<dbReference type="STRING" id="1131935.PDENDC454_02835"/>
<feature type="active site" evidence="15">
    <location>
        <position position="16"/>
    </location>
</feature>
<comment type="cofactor">
    <cofactor evidence="1">
        <name>Mn(2+)</name>
        <dbReference type="ChEBI" id="CHEBI:29035"/>
    </cofactor>
</comment>
<gene>
    <name evidence="14 19" type="primary">ddl</name>
    <name evidence="19" type="ORF">PDENDC454_02835</name>
</gene>
<dbReference type="GO" id="GO:0005737">
    <property type="term" value="C:cytoplasm"/>
    <property type="evidence" value="ECO:0007669"/>
    <property type="project" value="UniProtKB-SubCell"/>
</dbReference>
<evidence type="ECO:0000256" key="11">
    <source>
        <dbReference type="ARBA" id="ARBA00022984"/>
    </source>
</evidence>
<evidence type="ECO:0000256" key="3">
    <source>
        <dbReference type="ARBA" id="ARBA00010871"/>
    </source>
</evidence>
<evidence type="ECO:0000259" key="18">
    <source>
        <dbReference type="PROSITE" id="PS50975"/>
    </source>
</evidence>
<comment type="cofactor">
    <cofactor evidence="16">
        <name>Mg(2+)</name>
        <dbReference type="ChEBI" id="CHEBI:18420"/>
    </cofactor>
    <cofactor evidence="16">
        <name>Mn(2+)</name>
        <dbReference type="ChEBI" id="CHEBI:29035"/>
    </cofactor>
    <text evidence="16">Binds 2 magnesium or manganese ions per subunit.</text>
</comment>
<feature type="binding site" evidence="16">
    <location>
        <position position="263"/>
    </location>
    <ligand>
        <name>Mg(2+)</name>
        <dbReference type="ChEBI" id="CHEBI:18420"/>
        <label>1</label>
    </ligand>
</feature>
<dbReference type="Proteomes" id="UP000003900">
    <property type="component" value="Unassembled WGS sequence"/>
</dbReference>
<dbReference type="GO" id="GO:0005524">
    <property type="term" value="F:ATP binding"/>
    <property type="evidence" value="ECO:0007669"/>
    <property type="project" value="UniProtKB-UniRule"/>
</dbReference>
<dbReference type="Gene3D" id="3.30.1490.20">
    <property type="entry name" value="ATP-grasp fold, A domain"/>
    <property type="match status" value="1"/>
</dbReference>
<comment type="function">
    <text evidence="14">Cell wall formation.</text>
</comment>
<feature type="binding site" evidence="16">
    <location>
        <position position="265"/>
    </location>
    <ligand>
        <name>Mg(2+)</name>
        <dbReference type="ChEBI" id="CHEBI:18420"/>
        <label>2</label>
    </ligand>
</feature>
<dbReference type="Pfam" id="PF07478">
    <property type="entry name" value="Dala_Dala_lig_C"/>
    <property type="match status" value="1"/>
</dbReference>
<evidence type="ECO:0000256" key="1">
    <source>
        <dbReference type="ARBA" id="ARBA00001936"/>
    </source>
</evidence>
<dbReference type="InterPro" id="IPR013815">
    <property type="entry name" value="ATP_grasp_subdomain_1"/>
</dbReference>
<keyword evidence="10 14" id="KW-0133">Cell shape</keyword>
<evidence type="ECO:0000256" key="9">
    <source>
        <dbReference type="ARBA" id="ARBA00022842"/>
    </source>
</evidence>
<keyword evidence="7 17" id="KW-0547">Nucleotide-binding</keyword>
<keyword evidence="5 14" id="KW-0436">Ligase</keyword>
<dbReference type="InterPro" id="IPR000291">
    <property type="entry name" value="D-Ala_lig_Van_CS"/>
</dbReference>
<dbReference type="Pfam" id="PF01820">
    <property type="entry name" value="Dala_Dala_lig_N"/>
    <property type="match status" value="1"/>
</dbReference>
<evidence type="ECO:0000256" key="8">
    <source>
        <dbReference type="ARBA" id="ARBA00022840"/>
    </source>
</evidence>
<keyword evidence="12 16" id="KW-0464">Manganese</keyword>
<dbReference type="PROSITE" id="PS00844">
    <property type="entry name" value="DALA_DALA_LIGASE_2"/>
    <property type="match status" value="1"/>
</dbReference>
<keyword evidence="6 16" id="KW-0479">Metal-binding</keyword>
<protein>
    <recommendedName>
        <fullName evidence="14">D-alanine--D-alanine ligase</fullName>
        <ecNumber evidence="14">6.3.2.4</ecNumber>
    </recommendedName>
    <alternativeName>
        <fullName evidence="14">D-Ala-D-Ala ligase</fullName>
    </alternativeName>
    <alternativeName>
        <fullName evidence="14">D-alanylalanine synthetase</fullName>
    </alternativeName>
</protein>
<evidence type="ECO:0000256" key="10">
    <source>
        <dbReference type="ARBA" id="ARBA00022960"/>
    </source>
</evidence>
<keyword evidence="8 17" id="KW-0067">ATP-binding</keyword>
<feature type="active site" evidence="15">
    <location>
        <position position="145"/>
    </location>
</feature>
<dbReference type="GO" id="GO:0008360">
    <property type="term" value="P:regulation of cell shape"/>
    <property type="evidence" value="ECO:0007669"/>
    <property type="project" value="UniProtKB-KW"/>
</dbReference>
<dbReference type="NCBIfam" id="NF002378">
    <property type="entry name" value="PRK01372.1"/>
    <property type="match status" value="1"/>
</dbReference>
<reference evidence="19 20" key="1">
    <citation type="journal article" date="2012" name="J. Bacteriol.">
        <title>Genome Sequence of the Pattern-Forming Social Bacterium Paenibacillus dendritiformis C454 Chiral Morphotype.</title>
        <authorList>
            <person name="Sirota-Madi A."/>
            <person name="Olender T."/>
            <person name="Helman Y."/>
            <person name="Brainis I."/>
            <person name="Finkelshtein A."/>
            <person name="Roth D."/>
            <person name="Hagai E."/>
            <person name="Leshkowitz D."/>
            <person name="Brodsky L."/>
            <person name="Galatenko V."/>
            <person name="Nikolaev V."/>
            <person name="Gutnick D.L."/>
            <person name="Lancet D."/>
            <person name="Ben-Jacob E."/>
        </authorList>
    </citation>
    <scope>NUCLEOTIDE SEQUENCE [LARGE SCALE GENOMIC DNA]</scope>
    <source>
        <strain evidence="19 20">C454</strain>
    </source>
</reference>
<dbReference type="PANTHER" id="PTHR23132">
    <property type="entry name" value="D-ALANINE--D-ALANINE LIGASE"/>
    <property type="match status" value="1"/>
</dbReference>
<dbReference type="FunFam" id="3.40.50.20:FF:000031">
    <property type="entry name" value="D-alanine--D-alanine ligase"/>
    <property type="match status" value="1"/>
</dbReference>
<evidence type="ECO:0000256" key="7">
    <source>
        <dbReference type="ARBA" id="ARBA00022741"/>
    </source>
</evidence>
<keyword evidence="11 14" id="KW-0573">Peptidoglycan synthesis</keyword>
<dbReference type="RefSeq" id="WP_006675073.1">
    <property type="nucleotide sequence ID" value="NZ_AHKH01000005.1"/>
</dbReference>
<evidence type="ECO:0000313" key="19">
    <source>
        <dbReference type="EMBL" id="EHQ63825.1"/>
    </source>
</evidence>
<dbReference type="SUPFAM" id="SSF56059">
    <property type="entry name" value="Glutathione synthetase ATP-binding domain-like"/>
    <property type="match status" value="1"/>
</dbReference>
<feature type="binding site" evidence="16">
    <location>
        <position position="263"/>
    </location>
    <ligand>
        <name>Mg(2+)</name>
        <dbReference type="ChEBI" id="CHEBI:18420"/>
        <label>2</label>
    </ligand>
</feature>
<dbReference type="InterPro" id="IPR011095">
    <property type="entry name" value="Dala_Dala_lig_C"/>
</dbReference>
<proteinExistence type="inferred from homology"/>
<evidence type="ECO:0000256" key="15">
    <source>
        <dbReference type="PIRSR" id="PIRSR039102-1"/>
    </source>
</evidence>
<dbReference type="InterPro" id="IPR016185">
    <property type="entry name" value="PreATP-grasp_dom_sf"/>
</dbReference>
<dbReference type="PATRIC" id="fig|1131935.3.peg.574"/>
<dbReference type="GO" id="GO:0071555">
    <property type="term" value="P:cell wall organization"/>
    <property type="evidence" value="ECO:0007669"/>
    <property type="project" value="UniProtKB-KW"/>
</dbReference>
<keyword evidence="20" id="KW-1185">Reference proteome</keyword>
<evidence type="ECO:0000256" key="2">
    <source>
        <dbReference type="ARBA" id="ARBA00004496"/>
    </source>
</evidence>
<keyword evidence="9 16" id="KW-0460">Magnesium</keyword>
<dbReference type="NCBIfam" id="TIGR01205">
    <property type="entry name" value="D_ala_D_alaTIGR"/>
    <property type="match status" value="1"/>
</dbReference>
<dbReference type="PANTHER" id="PTHR23132:SF23">
    <property type="entry name" value="D-ALANINE--D-ALANINE LIGASE B"/>
    <property type="match status" value="1"/>
</dbReference>
<dbReference type="Gene3D" id="3.40.50.20">
    <property type="match status" value="1"/>
</dbReference>
<dbReference type="EMBL" id="AHKH01000005">
    <property type="protein sequence ID" value="EHQ63825.1"/>
    <property type="molecule type" value="Genomic_DNA"/>
</dbReference>
<dbReference type="GO" id="GO:0008716">
    <property type="term" value="F:D-alanine-D-alanine ligase activity"/>
    <property type="evidence" value="ECO:0007669"/>
    <property type="project" value="UniProtKB-UniRule"/>
</dbReference>
<dbReference type="PROSITE" id="PS00843">
    <property type="entry name" value="DALA_DALA_LIGASE_1"/>
    <property type="match status" value="1"/>
</dbReference>
<feature type="domain" description="ATP-grasp" evidence="18">
    <location>
        <begin position="101"/>
        <end position="296"/>
    </location>
</feature>
<comment type="similarity">
    <text evidence="3 14">Belongs to the D-alanine--D-alanine ligase family.</text>
</comment>
<dbReference type="HAMAP" id="MF_00047">
    <property type="entry name" value="Dala_Dala_lig"/>
    <property type="match status" value="1"/>
</dbReference>
<comment type="caution">
    <text evidence="19">The sequence shown here is derived from an EMBL/GenBank/DDBJ whole genome shotgun (WGS) entry which is preliminary data.</text>
</comment>
<keyword evidence="13 14" id="KW-0961">Cell wall biogenesis/degradation</keyword>
<evidence type="ECO:0000256" key="5">
    <source>
        <dbReference type="ARBA" id="ARBA00022598"/>
    </source>
</evidence>
<dbReference type="GO" id="GO:0046872">
    <property type="term" value="F:metal ion binding"/>
    <property type="evidence" value="ECO:0007669"/>
    <property type="project" value="UniProtKB-KW"/>
</dbReference>
<evidence type="ECO:0000256" key="14">
    <source>
        <dbReference type="HAMAP-Rule" id="MF_00047"/>
    </source>
</evidence>
<dbReference type="GO" id="GO:0009252">
    <property type="term" value="P:peptidoglycan biosynthetic process"/>
    <property type="evidence" value="ECO:0007669"/>
    <property type="project" value="UniProtKB-UniRule"/>
</dbReference>
<accession>H3SAN2</accession>
<sequence>MKATKVGVIMGGVSSERQVSLMTGKEMMANLDDKYEAVPIELNSTEELIGKVKGIDIALLALHGKYGEDGTVQGTLETLGIPYTGSGVLSSSLCMDKELTKKIIRFEGLATPDWMLIASLDELDTAEAGRRLGYPVVVKPNTGGSSIGVQIADGPDRLRQAVADALAWDREVLLEQYVAGDEITCAVLNGTLLPTVSIKAKAHFFDYSSKYCDGGAEEEVIELPEPCGTAVREAALRIYQAMKCSVYARIDMMLADGIPYVLEVNTLPGLTKNSLLPKSAKAAGLSYSRLLDEIITHSLRARKTEEAGLPGR</sequence>
<evidence type="ECO:0000256" key="16">
    <source>
        <dbReference type="PIRSR" id="PIRSR039102-3"/>
    </source>
</evidence>
<evidence type="ECO:0000256" key="13">
    <source>
        <dbReference type="ARBA" id="ARBA00023316"/>
    </source>
</evidence>
<dbReference type="SUPFAM" id="SSF52440">
    <property type="entry name" value="PreATP-grasp domain"/>
    <property type="match status" value="1"/>
</dbReference>
<dbReference type="InterPro" id="IPR011127">
    <property type="entry name" value="Dala_Dala_lig_N"/>
</dbReference>
<evidence type="ECO:0000256" key="4">
    <source>
        <dbReference type="ARBA" id="ARBA00022490"/>
    </source>
</evidence>